<keyword evidence="1" id="KW-0547">Nucleotide-binding</keyword>
<dbReference type="InterPro" id="IPR003593">
    <property type="entry name" value="AAA+_ATPase"/>
</dbReference>
<dbReference type="PROSITE" id="PS50045">
    <property type="entry name" value="SIGMA54_INTERACT_4"/>
    <property type="match status" value="1"/>
</dbReference>
<dbReference type="InterPro" id="IPR027417">
    <property type="entry name" value="P-loop_NTPase"/>
</dbReference>
<reference evidence="4" key="1">
    <citation type="submission" date="2018-05" db="EMBL/GenBank/DDBJ databases">
        <authorList>
            <person name="Lanie J.A."/>
            <person name="Ng W.-L."/>
            <person name="Kazmierczak K.M."/>
            <person name="Andrzejewski T.M."/>
            <person name="Davidsen T.M."/>
            <person name="Wayne K.J."/>
            <person name="Tettelin H."/>
            <person name="Glass J.I."/>
            <person name="Rusch D."/>
            <person name="Podicherti R."/>
            <person name="Tsui H.-C.T."/>
            <person name="Winkler M.E."/>
        </authorList>
    </citation>
    <scope>NUCLEOTIDE SEQUENCE</scope>
</reference>
<organism evidence="4">
    <name type="scientific">marine metagenome</name>
    <dbReference type="NCBI Taxonomy" id="408172"/>
    <lineage>
        <taxon>unclassified sequences</taxon>
        <taxon>metagenomes</taxon>
        <taxon>ecological metagenomes</taxon>
    </lineage>
</organism>
<evidence type="ECO:0000313" key="4">
    <source>
        <dbReference type="EMBL" id="SVD13624.1"/>
    </source>
</evidence>
<dbReference type="PANTHER" id="PTHR32071">
    <property type="entry name" value="TRANSCRIPTIONAL REGULATORY PROTEIN"/>
    <property type="match status" value="1"/>
</dbReference>
<feature type="domain" description="Sigma-54 factor interaction" evidence="3">
    <location>
        <begin position="3"/>
        <end position="230"/>
    </location>
</feature>
<feature type="non-terminal residue" evidence="4">
    <location>
        <position position="1"/>
    </location>
</feature>
<dbReference type="FunFam" id="3.40.50.300:FF:000006">
    <property type="entry name" value="DNA-binding transcriptional regulator NtrC"/>
    <property type="match status" value="1"/>
</dbReference>
<dbReference type="InterPro" id="IPR025943">
    <property type="entry name" value="Sigma_54_int_dom_ATP-bd_2"/>
</dbReference>
<evidence type="ECO:0000259" key="3">
    <source>
        <dbReference type="PROSITE" id="PS50045"/>
    </source>
</evidence>
<dbReference type="InterPro" id="IPR002078">
    <property type="entry name" value="Sigma_54_int"/>
</dbReference>
<dbReference type="EMBL" id="UINC01131736">
    <property type="protein sequence ID" value="SVD13624.1"/>
    <property type="molecule type" value="Genomic_DNA"/>
</dbReference>
<protein>
    <recommendedName>
        <fullName evidence="3">Sigma-54 factor interaction domain-containing protein</fullName>
    </recommendedName>
</protein>
<sequence length="307" mass="34912">EEIIGRSQPMIEVMKKVGRVASSSADVLIYGETGTGKDLIARAIHQYSNRCNGPFIPVNCSAIPSELIEAELFGIGKQVATSVNQRIGKFQRANGGTIFLDEIGDLSLKMQPKLLRALDYKEIQRVGQSIEKVDVRVIAATNRSLLEATKEGIFRSDLYYRLSFIIDLPPLRERKGDIPLLANHFLKKYAKSVEQQRIQGFAPDVLKKFEKNRWNGNIRELEKVVEYATITCRSEYISDADLPSWQFDQTNLNPKNMQNTLENLIDSKTIKEASQKFERLFLERKFKGNNWNVQLTADEIGLTRQSL</sequence>
<dbReference type="PROSITE" id="PS00676">
    <property type="entry name" value="SIGMA54_INTERACT_2"/>
    <property type="match status" value="1"/>
</dbReference>
<dbReference type="InterPro" id="IPR025662">
    <property type="entry name" value="Sigma_54_int_dom_ATP-bd_1"/>
</dbReference>
<dbReference type="Pfam" id="PF00158">
    <property type="entry name" value="Sigma54_activat"/>
    <property type="match status" value="1"/>
</dbReference>
<dbReference type="InterPro" id="IPR058031">
    <property type="entry name" value="AAA_lid_NorR"/>
</dbReference>
<dbReference type="GO" id="GO:0006355">
    <property type="term" value="P:regulation of DNA-templated transcription"/>
    <property type="evidence" value="ECO:0007669"/>
    <property type="project" value="InterPro"/>
</dbReference>
<gene>
    <name evidence="4" type="ORF">METZ01_LOCUS366478</name>
</gene>
<dbReference type="Gene3D" id="1.10.10.60">
    <property type="entry name" value="Homeodomain-like"/>
    <property type="match status" value="1"/>
</dbReference>
<evidence type="ECO:0000256" key="1">
    <source>
        <dbReference type="ARBA" id="ARBA00022741"/>
    </source>
</evidence>
<dbReference type="SMART" id="SM00382">
    <property type="entry name" value="AAA"/>
    <property type="match status" value="1"/>
</dbReference>
<dbReference type="GO" id="GO:0005524">
    <property type="term" value="F:ATP binding"/>
    <property type="evidence" value="ECO:0007669"/>
    <property type="project" value="UniProtKB-KW"/>
</dbReference>
<accession>A0A382SUN0</accession>
<keyword evidence="2" id="KW-0067">ATP-binding</keyword>
<dbReference type="PROSITE" id="PS00675">
    <property type="entry name" value="SIGMA54_INTERACT_1"/>
    <property type="match status" value="1"/>
</dbReference>
<feature type="non-terminal residue" evidence="4">
    <location>
        <position position="307"/>
    </location>
</feature>
<evidence type="ECO:0000256" key="2">
    <source>
        <dbReference type="ARBA" id="ARBA00022840"/>
    </source>
</evidence>
<name>A0A382SUN0_9ZZZZ</name>
<proteinExistence type="predicted"/>
<dbReference type="CDD" id="cd00009">
    <property type="entry name" value="AAA"/>
    <property type="match status" value="1"/>
</dbReference>
<dbReference type="Gene3D" id="1.10.8.60">
    <property type="match status" value="1"/>
</dbReference>
<dbReference type="SUPFAM" id="SSF52540">
    <property type="entry name" value="P-loop containing nucleoside triphosphate hydrolases"/>
    <property type="match status" value="1"/>
</dbReference>
<dbReference type="Gene3D" id="3.40.50.300">
    <property type="entry name" value="P-loop containing nucleotide triphosphate hydrolases"/>
    <property type="match status" value="1"/>
</dbReference>
<dbReference type="AlphaFoldDB" id="A0A382SUN0"/>
<dbReference type="Pfam" id="PF25601">
    <property type="entry name" value="AAA_lid_14"/>
    <property type="match status" value="1"/>
</dbReference>